<dbReference type="EMBL" id="UYSU01036029">
    <property type="protein sequence ID" value="VDL97076.1"/>
    <property type="molecule type" value="Genomic_DNA"/>
</dbReference>
<evidence type="ECO:0000313" key="2">
    <source>
        <dbReference type="Proteomes" id="UP000275846"/>
    </source>
</evidence>
<dbReference type="AlphaFoldDB" id="A0A183T2J3"/>
<dbReference type="OrthoDB" id="10481024at2759"/>
<dbReference type="Proteomes" id="UP000275846">
    <property type="component" value="Unassembled WGS sequence"/>
</dbReference>
<keyword evidence="2" id="KW-1185">Reference proteome</keyword>
<reference evidence="3" key="1">
    <citation type="submission" date="2016-06" db="UniProtKB">
        <authorList>
            <consortium name="WormBaseParasite"/>
        </authorList>
    </citation>
    <scope>IDENTIFICATION</scope>
</reference>
<organism evidence="3">
    <name type="scientific">Schistocephalus solidus</name>
    <name type="common">Tapeworm</name>
    <dbReference type="NCBI Taxonomy" id="70667"/>
    <lineage>
        <taxon>Eukaryota</taxon>
        <taxon>Metazoa</taxon>
        <taxon>Spiralia</taxon>
        <taxon>Lophotrochozoa</taxon>
        <taxon>Platyhelminthes</taxon>
        <taxon>Cestoda</taxon>
        <taxon>Eucestoda</taxon>
        <taxon>Diphyllobothriidea</taxon>
        <taxon>Diphyllobothriidae</taxon>
        <taxon>Schistocephalus</taxon>
    </lineage>
</organism>
<protein>
    <submittedName>
        <fullName evidence="1 3">Uncharacterized protein</fullName>
    </submittedName>
</protein>
<dbReference type="WBParaSite" id="SSLN_0001110701-mRNA-1">
    <property type="protein sequence ID" value="SSLN_0001110701-mRNA-1"/>
    <property type="gene ID" value="SSLN_0001110701"/>
</dbReference>
<gene>
    <name evidence="1" type="ORF">SSLN_LOCUS10691</name>
</gene>
<evidence type="ECO:0000313" key="3">
    <source>
        <dbReference type="WBParaSite" id="SSLN_0001110701-mRNA-1"/>
    </source>
</evidence>
<accession>A0A183T2J3</accession>
<sequence>MVADMLSRPSLSALQLSQGINLIVMAAEQRRVGCPGDESVSSLQQADVPLTTGTGTILCNVSIPCCVEFCFTLFMDSHTLGSGPHKSSSRKGLSGLAWTRMSKLGHGCV</sequence>
<reference evidence="1 2" key="2">
    <citation type="submission" date="2018-11" db="EMBL/GenBank/DDBJ databases">
        <authorList>
            <consortium name="Pathogen Informatics"/>
        </authorList>
    </citation>
    <scope>NUCLEOTIDE SEQUENCE [LARGE SCALE GENOMIC DNA]</scope>
    <source>
        <strain evidence="1 2">NST_G2</strain>
    </source>
</reference>
<evidence type="ECO:0000313" key="1">
    <source>
        <dbReference type="EMBL" id="VDL97076.1"/>
    </source>
</evidence>
<name>A0A183T2J3_SCHSO</name>
<proteinExistence type="predicted"/>